<name>A0AA36HLS5_9DINO</name>
<feature type="transmembrane region" description="Helical" evidence="1">
    <location>
        <begin position="135"/>
        <end position="157"/>
    </location>
</feature>
<evidence type="ECO:0000313" key="3">
    <source>
        <dbReference type="Proteomes" id="UP001178507"/>
    </source>
</evidence>
<feature type="transmembrane region" description="Helical" evidence="1">
    <location>
        <begin position="16"/>
        <end position="37"/>
    </location>
</feature>
<feature type="transmembrane region" description="Helical" evidence="1">
    <location>
        <begin position="164"/>
        <end position="183"/>
    </location>
</feature>
<accession>A0AA36HLS5</accession>
<reference evidence="2" key="1">
    <citation type="submission" date="2023-08" db="EMBL/GenBank/DDBJ databases">
        <authorList>
            <person name="Chen Y."/>
            <person name="Shah S."/>
            <person name="Dougan E. K."/>
            <person name="Thang M."/>
            <person name="Chan C."/>
        </authorList>
    </citation>
    <scope>NUCLEOTIDE SEQUENCE</scope>
</reference>
<comment type="caution">
    <text evidence="2">The sequence shown here is derived from an EMBL/GenBank/DDBJ whole genome shotgun (WGS) entry which is preliminary data.</text>
</comment>
<protein>
    <submittedName>
        <fullName evidence="2">Uncharacterized protein</fullName>
    </submittedName>
</protein>
<dbReference type="Proteomes" id="UP001178507">
    <property type="component" value="Unassembled WGS sequence"/>
</dbReference>
<keyword evidence="1" id="KW-0812">Transmembrane</keyword>
<feature type="transmembrane region" description="Helical" evidence="1">
    <location>
        <begin position="44"/>
        <end position="64"/>
    </location>
</feature>
<keyword evidence="1" id="KW-0472">Membrane</keyword>
<feature type="transmembrane region" description="Helical" evidence="1">
    <location>
        <begin position="105"/>
        <end position="123"/>
    </location>
</feature>
<dbReference type="EMBL" id="CAUJNA010000033">
    <property type="protein sequence ID" value="CAJ1370704.1"/>
    <property type="molecule type" value="Genomic_DNA"/>
</dbReference>
<feature type="transmembrane region" description="Helical" evidence="1">
    <location>
        <begin position="195"/>
        <end position="215"/>
    </location>
</feature>
<evidence type="ECO:0000256" key="1">
    <source>
        <dbReference type="SAM" id="Phobius"/>
    </source>
</evidence>
<gene>
    <name evidence="2" type="ORF">EVOR1521_LOCUS1210</name>
</gene>
<dbReference type="AlphaFoldDB" id="A0AA36HLS5"/>
<sequence>MQITDIFGPTYPHCDVWVVLFYGVLCVLGLAVAFFGYRIYSRAFGVFLCLLAFAVEATIGAPWIHGASQQWGKKVVVTACCIVWAILARAWAYKLKYFIEELLDIFLGALLGFLVVALVIDLLNQPIGELVGQEYAGWEDFATLTIGIPVALTVAFHSRGWSKLLFVLAFGIMGSLLFVHSTAVLYSCDHAHNPFAGSLVVVAVAAVGALVQWYWN</sequence>
<feature type="transmembrane region" description="Helical" evidence="1">
    <location>
        <begin position="76"/>
        <end position="93"/>
    </location>
</feature>
<evidence type="ECO:0000313" key="2">
    <source>
        <dbReference type="EMBL" id="CAJ1370704.1"/>
    </source>
</evidence>
<proteinExistence type="predicted"/>
<keyword evidence="3" id="KW-1185">Reference proteome</keyword>
<keyword evidence="1" id="KW-1133">Transmembrane helix</keyword>
<organism evidence="2 3">
    <name type="scientific">Effrenium voratum</name>
    <dbReference type="NCBI Taxonomy" id="2562239"/>
    <lineage>
        <taxon>Eukaryota</taxon>
        <taxon>Sar</taxon>
        <taxon>Alveolata</taxon>
        <taxon>Dinophyceae</taxon>
        <taxon>Suessiales</taxon>
        <taxon>Symbiodiniaceae</taxon>
        <taxon>Effrenium</taxon>
    </lineage>
</organism>